<protein>
    <submittedName>
        <fullName evidence="1">Uncharacterized protein</fullName>
    </submittedName>
</protein>
<dbReference type="EMBL" id="PEWZ01000073">
    <property type="protein sequence ID" value="PIU35333.1"/>
    <property type="molecule type" value="Genomic_DNA"/>
</dbReference>
<name>A0A2M6YRI5_9BACT</name>
<dbReference type="InterPro" id="IPR023296">
    <property type="entry name" value="Glyco_hydro_beta-prop_sf"/>
</dbReference>
<dbReference type="PANTHER" id="PTHR37036:SF2">
    <property type="entry name" value="DUF1861 FAMILY PROTEIN"/>
    <property type="match status" value="1"/>
</dbReference>
<dbReference type="SUPFAM" id="SSF75005">
    <property type="entry name" value="Arabinanase/levansucrase/invertase"/>
    <property type="match status" value="1"/>
</dbReference>
<evidence type="ECO:0000313" key="1">
    <source>
        <dbReference type="EMBL" id="PIU35333.1"/>
    </source>
</evidence>
<proteinExistence type="predicted"/>
<dbReference type="PANTHER" id="PTHR37036">
    <property type="match status" value="1"/>
</dbReference>
<dbReference type="InterPro" id="IPR015045">
    <property type="entry name" value="MPT-1-like_LmxM"/>
</dbReference>
<sequence>MSSERFKIGRLELHSPFLDFTLAPWWETGPSEQEPLTCEQLRKIYLQNGGDQIKGKILKTDGITVRDLDGSEVPAEVLNISGLFQVLVNGETLTVCAFRRDIPGVEGRGDVGIGILENDSLLPIKNGRVFPEEKGDQIKGYEDPKRVQIGNSWVLIMTKVKKEGWQMSFQLDSDLNRLDEYREFASGPEGMKDITLVELQDGRILVFTRPEREIEYLSINGHLDRVTIKQVGWIIIDDLTQLTPETINRAKMIENLFAWGEWGGVNDAILLENGKIGVLGHIAYEDKEHNKHYYPITFEFDPETGLVDNFQIIATKDNFPEAKGVAKIVKGKKETHLVDVVYFNGMDAYELEVERDGKIEKIVMIRYYGGAGDKVPVVLEKESTFSARPKRFIKLYEQSRQLQAV</sequence>
<evidence type="ECO:0000313" key="2">
    <source>
        <dbReference type="Proteomes" id="UP000229502"/>
    </source>
</evidence>
<accession>A0A2M6YRI5</accession>
<comment type="caution">
    <text evidence="1">The sequence shown here is derived from an EMBL/GenBank/DDBJ whole genome shotgun (WGS) entry which is preliminary data.</text>
</comment>
<dbReference type="Gene3D" id="2.115.10.20">
    <property type="entry name" value="Glycosyl hydrolase domain, family 43"/>
    <property type="match status" value="1"/>
</dbReference>
<dbReference type="Pfam" id="PF08950">
    <property type="entry name" value="DUF1861"/>
    <property type="match status" value="1"/>
</dbReference>
<reference evidence="2" key="1">
    <citation type="submission" date="2017-09" db="EMBL/GenBank/DDBJ databases">
        <title>Depth-based differentiation of microbial function through sediment-hosted aquifers and enrichment of novel symbionts in the deep terrestrial subsurface.</title>
        <authorList>
            <person name="Probst A.J."/>
            <person name="Ladd B."/>
            <person name="Jarett J.K."/>
            <person name="Geller-Mcgrath D.E."/>
            <person name="Sieber C.M.K."/>
            <person name="Emerson J.B."/>
            <person name="Anantharaman K."/>
            <person name="Thomas B.C."/>
            <person name="Malmstrom R."/>
            <person name="Stieglmeier M."/>
            <person name="Klingl A."/>
            <person name="Woyke T."/>
            <person name="Ryan C.M."/>
            <person name="Banfield J.F."/>
        </authorList>
    </citation>
    <scope>NUCLEOTIDE SEQUENCE [LARGE SCALE GENOMIC DNA]</scope>
</reference>
<dbReference type="AlphaFoldDB" id="A0A2M6YRI5"/>
<organism evidence="1 2">
    <name type="scientific">Candidatus Shapirobacteria bacterium CG07_land_8_20_14_0_80_39_18</name>
    <dbReference type="NCBI Taxonomy" id="1974882"/>
    <lineage>
        <taxon>Bacteria</taxon>
        <taxon>Candidatus Shapironibacteriota</taxon>
    </lineage>
</organism>
<dbReference type="Proteomes" id="UP000229502">
    <property type="component" value="Unassembled WGS sequence"/>
</dbReference>
<gene>
    <name evidence="1" type="ORF">COT03_01410</name>
</gene>